<evidence type="ECO:0000256" key="2">
    <source>
        <dbReference type="ARBA" id="ARBA00023015"/>
    </source>
</evidence>
<dbReference type="GO" id="GO:0006352">
    <property type="term" value="P:DNA-templated transcription initiation"/>
    <property type="evidence" value="ECO:0007669"/>
    <property type="project" value="InterPro"/>
</dbReference>
<evidence type="ECO:0000256" key="4">
    <source>
        <dbReference type="ARBA" id="ARBA00023125"/>
    </source>
</evidence>
<dbReference type="InterPro" id="IPR039425">
    <property type="entry name" value="RNA_pol_sigma-70-like"/>
</dbReference>
<dbReference type="CDD" id="cd06171">
    <property type="entry name" value="Sigma70_r4"/>
    <property type="match status" value="1"/>
</dbReference>
<evidence type="ECO:0000313" key="8">
    <source>
        <dbReference type="EMBL" id="EME51750.1"/>
    </source>
</evidence>
<comment type="caution">
    <text evidence="8">The sequence shown here is derived from an EMBL/GenBank/DDBJ whole genome shotgun (WGS) entry which is preliminary data.</text>
</comment>
<dbReference type="GO" id="GO:0003677">
    <property type="term" value="F:DNA binding"/>
    <property type="evidence" value="ECO:0007669"/>
    <property type="project" value="UniProtKB-KW"/>
</dbReference>
<dbReference type="AlphaFoldDB" id="M2XRH4"/>
<dbReference type="InterPro" id="IPR036388">
    <property type="entry name" value="WH-like_DNA-bd_sf"/>
</dbReference>
<keyword evidence="2" id="KW-0805">Transcription regulation</keyword>
<dbReference type="InterPro" id="IPR013249">
    <property type="entry name" value="RNA_pol_sigma70_r4_t2"/>
</dbReference>
<proteinExistence type="inferred from homology"/>
<dbReference type="Gene3D" id="1.10.10.10">
    <property type="entry name" value="Winged helix-like DNA-binding domain superfamily/Winged helix DNA-binding domain"/>
    <property type="match status" value="1"/>
</dbReference>
<evidence type="ECO:0000256" key="5">
    <source>
        <dbReference type="ARBA" id="ARBA00023163"/>
    </source>
</evidence>
<dbReference type="InterPro" id="IPR014284">
    <property type="entry name" value="RNA_pol_sigma-70_dom"/>
</dbReference>
<dbReference type="InterPro" id="IPR007627">
    <property type="entry name" value="RNA_pol_sigma70_r2"/>
</dbReference>
<dbReference type="InterPro" id="IPR013325">
    <property type="entry name" value="RNA_pol_sigma_r2"/>
</dbReference>
<keyword evidence="3" id="KW-0731">Sigma factor</keyword>
<gene>
    <name evidence="8" type="ORF">H074_36244</name>
</gene>
<feature type="domain" description="RNA polymerase sigma-70 region 2" evidence="6">
    <location>
        <begin position="3"/>
        <end position="50"/>
    </location>
</feature>
<accession>M2XRH4</accession>
<keyword evidence="9" id="KW-1185">Reference proteome</keyword>
<keyword evidence="5" id="KW-0804">Transcription</keyword>
<reference evidence="8 9" key="1">
    <citation type="journal article" date="2013" name="Genome Announc.">
        <title>Draft Genome Sequence of Amycolatopsis decaplanina Strain DSM 44594T.</title>
        <authorList>
            <person name="Kaur N."/>
            <person name="Kumar S."/>
            <person name="Bala M."/>
            <person name="Raghava G.P."/>
            <person name="Mayilraj S."/>
        </authorList>
    </citation>
    <scope>NUCLEOTIDE SEQUENCE [LARGE SCALE GENOMIC DNA]</scope>
    <source>
        <strain evidence="8 9">DSM 44594</strain>
    </source>
</reference>
<dbReference type="PANTHER" id="PTHR43133:SF58">
    <property type="entry name" value="ECF RNA POLYMERASE SIGMA FACTOR SIGD"/>
    <property type="match status" value="1"/>
</dbReference>
<evidence type="ECO:0000259" key="6">
    <source>
        <dbReference type="Pfam" id="PF04542"/>
    </source>
</evidence>
<dbReference type="Pfam" id="PF04542">
    <property type="entry name" value="Sigma70_r2"/>
    <property type="match status" value="1"/>
</dbReference>
<dbReference type="Proteomes" id="UP000054226">
    <property type="component" value="Unassembled WGS sequence"/>
</dbReference>
<comment type="similarity">
    <text evidence="1">Belongs to the sigma-70 factor family. ECF subfamily.</text>
</comment>
<keyword evidence="4" id="KW-0238">DNA-binding</keyword>
<dbReference type="EMBL" id="AOHO01000078">
    <property type="protein sequence ID" value="EME51750.1"/>
    <property type="molecule type" value="Genomic_DNA"/>
</dbReference>
<dbReference type="NCBIfam" id="TIGR02937">
    <property type="entry name" value="sigma70-ECF"/>
    <property type="match status" value="1"/>
</dbReference>
<dbReference type="PANTHER" id="PTHR43133">
    <property type="entry name" value="RNA POLYMERASE ECF-TYPE SIGMA FACTO"/>
    <property type="match status" value="1"/>
</dbReference>
<evidence type="ECO:0000256" key="3">
    <source>
        <dbReference type="ARBA" id="ARBA00023082"/>
    </source>
</evidence>
<name>M2XRH4_9PSEU</name>
<protein>
    <submittedName>
        <fullName evidence="8">ECF subfamily RNA polymerase sigma-24 subunit</fullName>
    </submittedName>
</protein>
<sequence length="165" mass="18530">MLSVEDVTQEVVIAVLGAIPKYDDRGSPFMAFVYIIAERKLIDAWRKNSRDRCRPVALVPDVPSGALPPEELLMSRELGLHLCKLLEMLPDKQRRVLWLRVIEGLSAAETAMRIGSTSSSVRVMQHRGLSTLRSRLAAQRDRSECSIDGVLRRDVPRQAQPTRVA</sequence>
<organism evidence="8 9">
    <name type="scientific">Amycolatopsis decaplanina DSM 44594</name>
    <dbReference type="NCBI Taxonomy" id="1284240"/>
    <lineage>
        <taxon>Bacteria</taxon>
        <taxon>Bacillati</taxon>
        <taxon>Actinomycetota</taxon>
        <taxon>Actinomycetes</taxon>
        <taxon>Pseudonocardiales</taxon>
        <taxon>Pseudonocardiaceae</taxon>
        <taxon>Amycolatopsis</taxon>
    </lineage>
</organism>
<dbReference type="GO" id="GO:0016987">
    <property type="term" value="F:sigma factor activity"/>
    <property type="evidence" value="ECO:0007669"/>
    <property type="project" value="UniProtKB-KW"/>
</dbReference>
<dbReference type="InterPro" id="IPR013324">
    <property type="entry name" value="RNA_pol_sigma_r3/r4-like"/>
</dbReference>
<evidence type="ECO:0000313" key="9">
    <source>
        <dbReference type="Proteomes" id="UP000054226"/>
    </source>
</evidence>
<feature type="domain" description="RNA polymerase sigma factor 70 region 4 type 2" evidence="7">
    <location>
        <begin position="85"/>
        <end position="132"/>
    </location>
</feature>
<dbReference type="Pfam" id="PF08281">
    <property type="entry name" value="Sigma70_r4_2"/>
    <property type="match status" value="1"/>
</dbReference>
<dbReference type="Gene3D" id="1.10.1740.10">
    <property type="match status" value="1"/>
</dbReference>
<evidence type="ECO:0000256" key="1">
    <source>
        <dbReference type="ARBA" id="ARBA00010641"/>
    </source>
</evidence>
<evidence type="ECO:0000259" key="7">
    <source>
        <dbReference type="Pfam" id="PF08281"/>
    </source>
</evidence>
<dbReference type="SUPFAM" id="SSF88659">
    <property type="entry name" value="Sigma3 and sigma4 domains of RNA polymerase sigma factors"/>
    <property type="match status" value="1"/>
</dbReference>
<dbReference type="SUPFAM" id="SSF88946">
    <property type="entry name" value="Sigma2 domain of RNA polymerase sigma factors"/>
    <property type="match status" value="1"/>
</dbReference>